<evidence type="ECO:0000256" key="5">
    <source>
        <dbReference type="SAM" id="Coils"/>
    </source>
</evidence>
<dbReference type="GO" id="GO:0045109">
    <property type="term" value="P:intermediate filament organization"/>
    <property type="evidence" value="ECO:0007669"/>
    <property type="project" value="TreeGrafter"/>
</dbReference>
<dbReference type="AlphaFoldDB" id="A0AAV3A9Q8"/>
<dbReference type="GO" id="GO:0005198">
    <property type="term" value="F:structural molecule activity"/>
    <property type="evidence" value="ECO:0007669"/>
    <property type="project" value="InterPro"/>
</dbReference>
<dbReference type="FunFam" id="1.20.5.500:FF:000001">
    <property type="entry name" value="Type II keratin 23"/>
    <property type="match status" value="1"/>
</dbReference>
<dbReference type="Proteomes" id="UP001181693">
    <property type="component" value="Unassembled WGS sequence"/>
</dbReference>
<protein>
    <recommendedName>
        <fullName evidence="7">IF rod domain-containing protein</fullName>
    </recommendedName>
</protein>
<dbReference type="InterPro" id="IPR039008">
    <property type="entry name" value="IF_rod_dom"/>
</dbReference>
<evidence type="ECO:0000256" key="6">
    <source>
        <dbReference type="SAM" id="SignalP"/>
    </source>
</evidence>
<keyword evidence="6" id="KW-0732">Signal</keyword>
<dbReference type="FunFam" id="1.20.5.1160:FF:000002">
    <property type="entry name" value="Type I keratin 10"/>
    <property type="match status" value="1"/>
</dbReference>
<evidence type="ECO:0000313" key="8">
    <source>
        <dbReference type="EMBL" id="DBA22293.1"/>
    </source>
</evidence>
<dbReference type="FunFam" id="1.20.5.170:FF:000002">
    <property type="entry name" value="Type I keratin KA11"/>
    <property type="match status" value="1"/>
</dbReference>
<dbReference type="Pfam" id="PF00038">
    <property type="entry name" value="Filament"/>
    <property type="match status" value="1"/>
</dbReference>
<evidence type="ECO:0000256" key="2">
    <source>
        <dbReference type="ARBA" id="ARBA00022754"/>
    </source>
</evidence>
<reference evidence="8" key="1">
    <citation type="thesis" date="2020" institute="ProQuest LLC" country="789 East Eisenhower Parkway, Ann Arbor, MI, USA">
        <title>Comparative Genomics and Chromosome Evolution.</title>
        <authorList>
            <person name="Mudd A.B."/>
        </authorList>
    </citation>
    <scope>NUCLEOTIDE SEQUENCE</scope>
    <source>
        <strain evidence="8">1538</strain>
        <tissue evidence="8">Blood</tissue>
    </source>
</reference>
<keyword evidence="3 5" id="KW-0175">Coiled coil</keyword>
<proteinExistence type="inferred from homology"/>
<gene>
    <name evidence="8" type="ORF">GDO54_013331</name>
</gene>
<feature type="signal peptide" evidence="6">
    <location>
        <begin position="1"/>
        <end position="16"/>
    </location>
</feature>
<organism evidence="8 9">
    <name type="scientific">Pyxicephalus adspersus</name>
    <name type="common">African bullfrog</name>
    <dbReference type="NCBI Taxonomy" id="30357"/>
    <lineage>
        <taxon>Eukaryota</taxon>
        <taxon>Metazoa</taxon>
        <taxon>Chordata</taxon>
        <taxon>Craniata</taxon>
        <taxon>Vertebrata</taxon>
        <taxon>Euteleostomi</taxon>
        <taxon>Amphibia</taxon>
        <taxon>Batrachia</taxon>
        <taxon>Anura</taxon>
        <taxon>Neobatrachia</taxon>
        <taxon>Ranoidea</taxon>
        <taxon>Pyxicephalidae</taxon>
        <taxon>Pyxicephalinae</taxon>
        <taxon>Pyxicephalus</taxon>
    </lineage>
</organism>
<dbReference type="Gene3D" id="1.20.5.1160">
    <property type="entry name" value="Vasodilator-stimulated phosphoprotein"/>
    <property type="match status" value="1"/>
</dbReference>
<dbReference type="GO" id="GO:0030855">
    <property type="term" value="P:epithelial cell differentiation"/>
    <property type="evidence" value="ECO:0007669"/>
    <property type="project" value="TreeGrafter"/>
</dbReference>
<dbReference type="PROSITE" id="PS00226">
    <property type="entry name" value="IF_ROD_1"/>
    <property type="match status" value="1"/>
</dbReference>
<dbReference type="PANTHER" id="PTHR23239">
    <property type="entry name" value="INTERMEDIATE FILAMENT"/>
    <property type="match status" value="1"/>
</dbReference>
<dbReference type="PRINTS" id="PR01248">
    <property type="entry name" value="TYPE1KERATIN"/>
</dbReference>
<dbReference type="GO" id="GO:0005882">
    <property type="term" value="C:intermediate filament"/>
    <property type="evidence" value="ECO:0007669"/>
    <property type="project" value="UniProtKB-KW"/>
</dbReference>
<dbReference type="SMART" id="SM01391">
    <property type="entry name" value="Filament"/>
    <property type="match status" value="1"/>
</dbReference>
<dbReference type="SUPFAM" id="SSF64593">
    <property type="entry name" value="Intermediate filament protein, coiled coil region"/>
    <property type="match status" value="1"/>
</dbReference>
<dbReference type="SUPFAM" id="SSF46579">
    <property type="entry name" value="Prefoldin"/>
    <property type="match status" value="1"/>
</dbReference>
<evidence type="ECO:0000256" key="1">
    <source>
        <dbReference type="ARBA" id="ARBA00022744"/>
    </source>
</evidence>
<evidence type="ECO:0000256" key="4">
    <source>
        <dbReference type="RuleBase" id="RU000685"/>
    </source>
</evidence>
<dbReference type="EMBL" id="DYDO01000006">
    <property type="protein sequence ID" value="DBA22293.1"/>
    <property type="molecule type" value="Genomic_DNA"/>
</dbReference>
<sequence length="376" mass="42912">MLSLVIQGLLLLRCHSLYLSSTQVRSLEKANSELELKIREFYERQSAVCAFDPSGYYETINNLRSQIQEATIHNSRLVLQIDNAKLAADDFKIKFESEMAIRQGVEGDIVGLRRALDELTINRSDLELELEGLKEELVYLKRNHEEEMHASKGRVGGKVNVELDSAPAVDLSNVLAEIRDQYEKMVEKNRQEVETWYRAQSESLNKEVAVYQQSFQTSKSEISELRRVLQTLELELQSLLNMKRALEGTLSETETSYGAEIAKLQSLISQIEMEIQQVRSDSEHHALEYRTLLSIKTRLEQEIATYRRLLDGEDFSFSSVQHLESSNKNVKIVSKEESQSSTSKKIMVKTVVEEVVDGKVVSSSVKEMTQDSHTTQ</sequence>
<name>A0AAV3A9Q8_PYXAD</name>
<dbReference type="InterPro" id="IPR002957">
    <property type="entry name" value="Keratin_I"/>
</dbReference>
<comment type="similarity">
    <text evidence="4">Belongs to the intermediate filament family.</text>
</comment>
<feature type="chain" id="PRO_5044714399" description="IF rod domain-containing protein" evidence="6">
    <location>
        <begin position="17"/>
        <end position="376"/>
    </location>
</feature>
<keyword evidence="1" id="KW-0416">Keratin</keyword>
<evidence type="ECO:0000256" key="3">
    <source>
        <dbReference type="ARBA" id="ARBA00023054"/>
    </source>
</evidence>
<keyword evidence="9" id="KW-1185">Reference proteome</keyword>
<comment type="caution">
    <text evidence="8">The sequence shown here is derived from an EMBL/GenBank/DDBJ whole genome shotgun (WGS) entry which is preliminary data.</text>
</comment>
<dbReference type="Gene3D" id="1.20.5.500">
    <property type="entry name" value="Single helix bin"/>
    <property type="match status" value="1"/>
</dbReference>
<dbReference type="EMBL" id="DYDO01000006">
    <property type="protein sequence ID" value="DBA22292.1"/>
    <property type="molecule type" value="Genomic_DNA"/>
</dbReference>
<keyword evidence="2 4" id="KW-0403">Intermediate filament</keyword>
<dbReference type="Gene3D" id="1.20.5.170">
    <property type="match status" value="1"/>
</dbReference>
<dbReference type="PROSITE" id="PS51842">
    <property type="entry name" value="IF_ROD_2"/>
    <property type="match status" value="1"/>
</dbReference>
<dbReference type="InterPro" id="IPR018039">
    <property type="entry name" value="IF_conserved"/>
</dbReference>
<feature type="domain" description="IF rod" evidence="7">
    <location>
        <begin position="24"/>
        <end position="317"/>
    </location>
</feature>
<evidence type="ECO:0000259" key="7">
    <source>
        <dbReference type="PROSITE" id="PS51842"/>
    </source>
</evidence>
<dbReference type="PANTHER" id="PTHR23239:SF378">
    <property type="entry name" value="KERATIN, TYPE I CYTOSKELETAL 47 KDA"/>
    <property type="match status" value="1"/>
</dbReference>
<feature type="coiled-coil region" evidence="5">
    <location>
        <begin position="168"/>
        <end position="281"/>
    </location>
</feature>
<feature type="coiled-coil region" evidence="5">
    <location>
        <begin position="109"/>
        <end position="143"/>
    </location>
</feature>
<evidence type="ECO:0000313" key="9">
    <source>
        <dbReference type="Proteomes" id="UP001181693"/>
    </source>
</evidence>
<accession>A0AAV3A9Q8</accession>